<keyword evidence="3" id="KW-0106">Calcium</keyword>
<feature type="domain" description="Calx-beta" evidence="4">
    <location>
        <begin position="36"/>
        <end position="80"/>
    </location>
</feature>
<protein>
    <recommendedName>
        <fullName evidence="4">Calx-beta domain-containing protein</fullName>
    </recommendedName>
</protein>
<dbReference type="InterPro" id="IPR038081">
    <property type="entry name" value="CalX-like_sf"/>
</dbReference>
<dbReference type="PANTHER" id="PTHR39431:SF1">
    <property type="entry name" value="FRPA_C-RELATED PROTEIN"/>
    <property type="match status" value="1"/>
</dbReference>
<dbReference type="PANTHER" id="PTHR39431">
    <property type="entry name" value="FRPA/C-RELATED PROTEIN"/>
    <property type="match status" value="1"/>
</dbReference>
<comment type="caution">
    <text evidence="5">The sequence shown here is derived from an EMBL/GenBank/DDBJ whole genome shotgun (WGS) entry which is preliminary data.</text>
</comment>
<evidence type="ECO:0000259" key="4">
    <source>
        <dbReference type="Pfam" id="PF03160"/>
    </source>
</evidence>
<evidence type="ECO:0000256" key="2">
    <source>
        <dbReference type="ARBA" id="ARBA00022737"/>
    </source>
</evidence>
<dbReference type="GO" id="GO:0016020">
    <property type="term" value="C:membrane"/>
    <property type="evidence" value="ECO:0007669"/>
    <property type="project" value="InterPro"/>
</dbReference>
<dbReference type="GO" id="GO:0007154">
    <property type="term" value="P:cell communication"/>
    <property type="evidence" value="ECO:0007669"/>
    <property type="project" value="InterPro"/>
</dbReference>
<proteinExistence type="predicted"/>
<feature type="non-terminal residue" evidence="5">
    <location>
        <position position="1"/>
    </location>
</feature>
<dbReference type="Proteomes" id="UP000290287">
    <property type="component" value="Unassembled WGS sequence"/>
</dbReference>
<feature type="domain" description="Calx-beta" evidence="4">
    <location>
        <begin position="687"/>
        <end position="732"/>
    </location>
</feature>
<evidence type="ECO:0000313" key="5">
    <source>
        <dbReference type="EMBL" id="RXJ71851.1"/>
    </source>
</evidence>
<name>A0A4Q0YSB5_9GAMM</name>
<dbReference type="Gene3D" id="2.60.40.2030">
    <property type="match status" value="4"/>
</dbReference>
<keyword evidence="2" id="KW-0677">Repeat</keyword>
<evidence type="ECO:0000256" key="1">
    <source>
        <dbReference type="ARBA" id="ARBA00022729"/>
    </source>
</evidence>
<feature type="domain" description="Calx-beta" evidence="4">
    <location>
        <begin position="490"/>
        <end position="538"/>
    </location>
</feature>
<reference evidence="5 6" key="1">
    <citation type="submission" date="2017-10" db="EMBL/GenBank/DDBJ databases">
        <title>Nyctiphanis sp. nov., isolated from the stomach of the euphausiid Nyctiphanes simplex (Hansen, 1911) in the Gulf of California.</title>
        <authorList>
            <person name="Gomez-Gil B."/>
            <person name="Aguilar-Mendez M."/>
            <person name="Lopez-Cortes A."/>
            <person name="Gomez-Gutierrez J."/>
            <person name="Roque A."/>
            <person name="Lang E."/>
            <person name="Gonzalez-Castillo A."/>
        </authorList>
    </citation>
    <scope>NUCLEOTIDE SEQUENCE [LARGE SCALE GENOMIC DNA]</scope>
    <source>
        <strain evidence="5 6">CAIM 600</strain>
    </source>
</reference>
<dbReference type="Pfam" id="PF03160">
    <property type="entry name" value="Calx-beta"/>
    <property type="match status" value="5"/>
</dbReference>
<keyword evidence="6" id="KW-1185">Reference proteome</keyword>
<gene>
    <name evidence="5" type="ORF">CS022_19505</name>
</gene>
<dbReference type="RefSeq" id="WP_328590414.1">
    <property type="nucleotide sequence ID" value="NZ_PEIB01000031.1"/>
</dbReference>
<dbReference type="EMBL" id="PEIB01000031">
    <property type="protein sequence ID" value="RXJ71851.1"/>
    <property type="molecule type" value="Genomic_DNA"/>
</dbReference>
<feature type="domain" description="Calx-beta" evidence="4">
    <location>
        <begin position="368"/>
        <end position="413"/>
    </location>
</feature>
<evidence type="ECO:0000256" key="3">
    <source>
        <dbReference type="ARBA" id="ARBA00022837"/>
    </source>
</evidence>
<organism evidence="5 6">
    <name type="scientific">Veronia nyctiphanis</name>
    <dbReference type="NCBI Taxonomy" id="1278244"/>
    <lineage>
        <taxon>Bacteria</taxon>
        <taxon>Pseudomonadati</taxon>
        <taxon>Pseudomonadota</taxon>
        <taxon>Gammaproteobacteria</taxon>
        <taxon>Vibrionales</taxon>
        <taxon>Vibrionaceae</taxon>
        <taxon>Veronia</taxon>
    </lineage>
</organism>
<feature type="domain" description="Calx-beta" evidence="4">
    <location>
        <begin position="314"/>
        <end position="337"/>
    </location>
</feature>
<keyword evidence="1" id="KW-0732">Signal</keyword>
<dbReference type="AlphaFoldDB" id="A0A4Q0YSB5"/>
<sequence length="979" mass="107285">DYTDTTFWVRFDGGEWQQKTGNVSDGMLIDVPANQTAFELRFDTLDDDIYEGDENFTVWARVQGDEWNDTAGKGVVTITDNETAPTVSNIKHLQDNVEGGWLGWTMNMSTASDTATTVTLNFHDAQHTATHQGNKSQTNTPGSDYSGKVHVYDLSGNFLQEVYVDNSNQYQAPITIPAGHTGVKLYALTNNDNVYEGNESLTINAAVIGKQGWVQSEKAYIKDDADIPKVASITNLENVNEGGWLWNKWSVNMTSTSTTDRFVKLKFDDSLHQAKFGDDYTGKIHVYTSAGAWVGEYVLSHNNDINVKVPAGIKHLHVSAEAINDNVYEGNETFVISGHVDGQNWVQSQNSHIIDNETAPNVSAVSSTTVEEGQDATVTVSLSNTSTSTTKIWVDAYNGTAHGGGSDYQETLYVNFGNGWQNLGNFSTGKWVDVPANKSSFQVRVATSNDSTYENTQYFTIRANAEDQAQVSGTVTITDEADNKPSVTDVSDVSVNEGGYAGPVKVTLSGSSTQTTRVQIDLDSGTASRATDYYETYFWVRYGGGSWQKHYGNVSSGVYIDVPAGNSSFELRFDTKNDNIYEDTERFSVWARVEGDGWNSSSGRGEVTINDYYDEPEVTSVSSPDVWEGDTAIFNVSLSNESTSSTTVTLDLQSHSATGYDYNSNLQVSFNNGYTWHNVGNSVNVPSNTDSFKVRVSTKEDSQYEGGEQFKLLASSEYQSNKVSGTATILDDELVPRESSGLWNVSGVEKMTLEMWNIKTNFSIYKNSIGYYTMDSSGNIMSAKVIMSKTSNYGSLNTDIYLNGASKLGLFLIPNGHKIGYSNGDASISLDHDGARIIQNGKKSWVYLSESHRNVFGYDNEDNSGNESKWEDLPGGGVFPWLNPKDVTFNVVARPKDFVTPLLFDLDGDGIETISVDNSKINYDLNADGVSRATGWANGEDGFLVWDINRDGVINNGSEMFGEGTQLADGSRAKDGFEA</sequence>
<dbReference type="SUPFAM" id="SSF141072">
    <property type="entry name" value="CalX-like"/>
    <property type="match status" value="4"/>
</dbReference>
<evidence type="ECO:0000313" key="6">
    <source>
        <dbReference type="Proteomes" id="UP000290287"/>
    </source>
</evidence>
<dbReference type="InterPro" id="IPR003644">
    <property type="entry name" value="Calx_beta"/>
</dbReference>
<accession>A0A4Q0YSB5</accession>